<gene>
    <name evidence="3" type="ordered locus">Desti_2828</name>
</gene>
<dbReference type="NCBIfam" id="TIGR03589">
    <property type="entry name" value="PseB"/>
    <property type="match status" value="1"/>
</dbReference>
<dbReference type="STRING" id="706587.Desti_2828"/>
<dbReference type="OrthoDB" id="9769113at2"/>
<dbReference type="Proteomes" id="UP000006055">
    <property type="component" value="Chromosome"/>
</dbReference>
<dbReference type="CDD" id="cd05237">
    <property type="entry name" value="UDP_invert_4-6DH_SDR_e"/>
    <property type="match status" value="1"/>
</dbReference>
<comment type="similarity">
    <text evidence="1">Belongs to the polysaccharide synthase family.</text>
</comment>
<reference evidence="4" key="1">
    <citation type="submission" date="2012-06" db="EMBL/GenBank/DDBJ databases">
        <title>Complete sequence of chromosome of Desulfomonile tiedjei DSM 6799.</title>
        <authorList>
            <person name="Lucas S."/>
            <person name="Copeland A."/>
            <person name="Lapidus A."/>
            <person name="Glavina del Rio T."/>
            <person name="Dalin E."/>
            <person name="Tice H."/>
            <person name="Bruce D."/>
            <person name="Goodwin L."/>
            <person name="Pitluck S."/>
            <person name="Peters L."/>
            <person name="Ovchinnikova G."/>
            <person name="Zeytun A."/>
            <person name="Lu M."/>
            <person name="Kyrpides N."/>
            <person name="Mavromatis K."/>
            <person name="Ivanova N."/>
            <person name="Brettin T."/>
            <person name="Detter J.C."/>
            <person name="Han C."/>
            <person name="Larimer F."/>
            <person name="Land M."/>
            <person name="Hauser L."/>
            <person name="Markowitz V."/>
            <person name="Cheng J.-F."/>
            <person name="Hugenholtz P."/>
            <person name="Woyke T."/>
            <person name="Wu D."/>
            <person name="Spring S."/>
            <person name="Schroeder M."/>
            <person name="Brambilla E."/>
            <person name="Klenk H.-P."/>
            <person name="Eisen J.A."/>
        </authorList>
    </citation>
    <scope>NUCLEOTIDE SEQUENCE [LARGE SCALE GENOMIC DNA]</scope>
    <source>
        <strain evidence="4">ATCC 49306 / DSM 6799 / DCB-1</strain>
    </source>
</reference>
<evidence type="ECO:0000313" key="4">
    <source>
        <dbReference type="Proteomes" id="UP000006055"/>
    </source>
</evidence>
<dbReference type="RefSeq" id="WP_014810637.1">
    <property type="nucleotide sequence ID" value="NC_018025.1"/>
</dbReference>
<dbReference type="KEGG" id="dti:Desti_2828"/>
<keyword evidence="4" id="KW-1185">Reference proteome</keyword>
<accession>I4C7F7</accession>
<dbReference type="EMBL" id="CP003360">
    <property type="protein sequence ID" value="AFM25498.1"/>
    <property type="molecule type" value="Genomic_DNA"/>
</dbReference>
<dbReference type="InterPro" id="IPR051203">
    <property type="entry name" value="Polysaccharide_Synthase-Rel"/>
</dbReference>
<dbReference type="PANTHER" id="PTHR43318:SF2">
    <property type="entry name" value="UDP-N-ACETYLGLUCOSAMINE 4,6-DEHYDRATASE (INVERTING)"/>
    <property type="match status" value="1"/>
</dbReference>
<dbReference type="SUPFAM" id="SSF51735">
    <property type="entry name" value="NAD(P)-binding Rossmann-fold domains"/>
    <property type="match status" value="1"/>
</dbReference>
<evidence type="ECO:0000259" key="2">
    <source>
        <dbReference type="Pfam" id="PF02719"/>
    </source>
</evidence>
<dbReference type="eggNOG" id="COG1086">
    <property type="taxonomic scope" value="Bacteria"/>
</dbReference>
<dbReference type="Pfam" id="PF02719">
    <property type="entry name" value="Polysacc_synt_2"/>
    <property type="match status" value="1"/>
</dbReference>
<dbReference type="Gene3D" id="3.40.50.720">
    <property type="entry name" value="NAD(P)-binding Rossmann-like Domain"/>
    <property type="match status" value="1"/>
</dbReference>
<evidence type="ECO:0000313" key="3">
    <source>
        <dbReference type="EMBL" id="AFM25498.1"/>
    </source>
</evidence>
<name>I4C7F7_DESTA</name>
<dbReference type="InterPro" id="IPR003869">
    <property type="entry name" value="Polysac_CapD-like"/>
</dbReference>
<evidence type="ECO:0000256" key="1">
    <source>
        <dbReference type="ARBA" id="ARBA00007430"/>
    </source>
</evidence>
<dbReference type="HOGENOM" id="CLU_013560_4_1_7"/>
<proteinExistence type="inferred from homology"/>
<organism evidence="3 4">
    <name type="scientific">Desulfomonile tiedjei (strain ATCC 49306 / DSM 6799 / DCB-1)</name>
    <dbReference type="NCBI Taxonomy" id="706587"/>
    <lineage>
        <taxon>Bacteria</taxon>
        <taxon>Pseudomonadati</taxon>
        <taxon>Thermodesulfobacteriota</taxon>
        <taxon>Desulfomonilia</taxon>
        <taxon>Desulfomonilales</taxon>
        <taxon>Desulfomonilaceae</taxon>
        <taxon>Desulfomonile</taxon>
    </lineage>
</organism>
<dbReference type="InterPro" id="IPR036291">
    <property type="entry name" value="NAD(P)-bd_dom_sf"/>
</dbReference>
<protein>
    <submittedName>
        <fullName evidence="3">UDP-N-acetylglucosamine 4,6-dehydratase</fullName>
    </submittedName>
</protein>
<sequence length="331" mass="36477">MALNDKVVLVTGGTGSFGKKFTRIALKDYAPKKIIIFSRDEYKQHEMRTSGFDDERLRYFLGDVRDSDRLRRALDGVDIVIHAAALKHVPACEYNPIEAVRTNVIGAANLIEASIDRGVEKVLALSTDKAAAPVNLYGATKLCSDKLFVAGNSYSGVHKTRFSVVRYGNVIGSRGSVVPLFVKLSATGTLPVTDPNMTRFWLSLDQGVHFVLDCLDFMEGGEIFVPKIPSMSIMNLVQAIGPDCEVKIIGIRPGEKIHEVLIPEDDARNTLAFKDKFVILPAFRPQIAETYASKNGGSPCPEGFRYSSDSNTDWLSVEQMRELLQNDGSQD</sequence>
<dbReference type="InterPro" id="IPR020025">
    <property type="entry name" value="PseB"/>
</dbReference>
<dbReference type="PANTHER" id="PTHR43318">
    <property type="entry name" value="UDP-N-ACETYLGLUCOSAMINE 4,6-DEHYDRATASE"/>
    <property type="match status" value="1"/>
</dbReference>
<feature type="domain" description="Polysaccharide biosynthesis protein CapD-like" evidence="2">
    <location>
        <begin position="8"/>
        <end position="279"/>
    </location>
</feature>
<dbReference type="AlphaFoldDB" id="I4C7F7"/>
<dbReference type="PATRIC" id="fig|706587.4.peg.3221"/>